<evidence type="ECO:0000313" key="3">
    <source>
        <dbReference type="EMBL" id="KAH7423972.1"/>
    </source>
</evidence>
<keyword evidence="4" id="KW-1185">Reference proteome</keyword>
<dbReference type="OMA" id="GWRETTR"/>
<dbReference type="Gene3D" id="3.80.10.10">
    <property type="entry name" value="Ribonuclease Inhibitor"/>
    <property type="match status" value="2"/>
</dbReference>
<dbReference type="SMART" id="SM00367">
    <property type="entry name" value="LRR_CC"/>
    <property type="match status" value="6"/>
</dbReference>
<dbReference type="PROSITE" id="PS50181">
    <property type="entry name" value="FBOX"/>
    <property type="match status" value="1"/>
</dbReference>
<dbReference type="PANTHER" id="PTHR13318:SF212">
    <property type="entry name" value="F-BOX_LRR-REPEAT PROTEIN 17"/>
    <property type="match status" value="1"/>
</dbReference>
<evidence type="ECO:0000256" key="1">
    <source>
        <dbReference type="SAM" id="MobiDB-lite"/>
    </source>
</evidence>
<sequence>MADELLFTSPSSGHPDLIHCSDIDLDCFFAFDSPSASASSPPTRNPDRSHPPSRHRRCLFGTSCTAPDPQVSKPPPTPASTTSDPKSCRKRGAYNCGKCGQPKRGHVCAGESAPVKSRDLPELHPPTRQSHLVVKAANRNTDQSSILSSPHSPLLPSDISFPVSCSSLTSSCSSNERYKRALQQAAAFSDSVEASVVADADHVSVYSDNSSYDLEDVKAIHQAIPIGCIVKILSRLSPSDLAAASNVCKRWRQSAEYVWAGIRKTSVTVTTPQAEDDFLPLMLQKCSSLEELTLNVSSELGNALLKCISNRALYLSSLEVSMGPGGHNTITGDGLTDLLRRCKTLKSVKVEGCERVTEVELTSPRLTTLWLTGCHRLNYMFLNCPQLSELCLDFLPCGQMSLSCESTEESDHMAAIMKNLGSSSKGLTRLHVASRWLHDRVIHGLLSPALTRSLRMLSLTLGSGISDQSVAAIAASCSGLELLDLSGSSITDMALELIGNSFSESLTRLLIALCPNISQHGLELLVSKLPHLQVLDCGMVAIENNHAWTEERKDINVTSMDRSSYSESKNADGELKFHHQYLQKLSLWGCTRIKALKLDCTNLVELNLTGCSNLEPGRLHLQCPSLKDVYVKNCGEDLLYEIQCQLELVHLSSQPLRRRQDGSKRVQALNNLGP</sequence>
<evidence type="ECO:0000259" key="2">
    <source>
        <dbReference type="PROSITE" id="PS50181"/>
    </source>
</evidence>
<dbReference type="OrthoDB" id="6362633at2759"/>
<dbReference type="SUPFAM" id="SSF52047">
    <property type="entry name" value="RNI-like"/>
    <property type="match status" value="2"/>
</dbReference>
<dbReference type="InterPro" id="IPR036047">
    <property type="entry name" value="F-box-like_dom_sf"/>
</dbReference>
<dbReference type="Proteomes" id="UP000825935">
    <property type="component" value="Chromosome 12"/>
</dbReference>
<reference evidence="3" key="1">
    <citation type="submission" date="2021-08" db="EMBL/GenBank/DDBJ databases">
        <title>WGS assembly of Ceratopteris richardii.</title>
        <authorList>
            <person name="Marchant D.B."/>
            <person name="Chen G."/>
            <person name="Jenkins J."/>
            <person name="Shu S."/>
            <person name="Leebens-Mack J."/>
            <person name="Grimwood J."/>
            <person name="Schmutz J."/>
            <person name="Soltis P."/>
            <person name="Soltis D."/>
            <person name="Chen Z.-H."/>
        </authorList>
    </citation>
    <scope>NUCLEOTIDE SEQUENCE</scope>
    <source>
        <strain evidence="3">Whitten #5841</strain>
        <tissue evidence="3">Leaf</tissue>
    </source>
</reference>
<dbReference type="GO" id="GO:0019005">
    <property type="term" value="C:SCF ubiquitin ligase complex"/>
    <property type="evidence" value="ECO:0007669"/>
    <property type="project" value="TreeGrafter"/>
</dbReference>
<gene>
    <name evidence="3" type="ORF">KP509_12G083400</name>
</gene>
<feature type="region of interest" description="Disordered" evidence="1">
    <location>
        <begin position="34"/>
        <end position="88"/>
    </location>
</feature>
<dbReference type="GO" id="GO:0031146">
    <property type="term" value="P:SCF-dependent proteasomal ubiquitin-dependent protein catabolic process"/>
    <property type="evidence" value="ECO:0007669"/>
    <property type="project" value="TreeGrafter"/>
</dbReference>
<dbReference type="InterPro" id="IPR001810">
    <property type="entry name" value="F-box_dom"/>
</dbReference>
<dbReference type="InterPro" id="IPR032675">
    <property type="entry name" value="LRR_dom_sf"/>
</dbReference>
<accession>A0A8T2TMQ3</accession>
<dbReference type="Pfam" id="PF12937">
    <property type="entry name" value="F-box-like"/>
    <property type="match status" value="1"/>
</dbReference>
<dbReference type="AlphaFoldDB" id="A0A8T2TMQ3"/>
<dbReference type="SUPFAM" id="SSF81383">
    <property type="entry name" value="F-box domain"/>
    <property type="match status" value="1"/>
</dbReference>
<dbReference type="PANTHER" id="PTHR13318">
    <property type="entry name" value="PARTNER OF PAIRED, ISOFORM B-RELATED"/>
    <property type="match status" value="1"/>
</dbReference>
<dbReference type="CDD" id="cd09917">
    <property type="entry name" value="F-box_SF"/>
    <property type="match status" value="1"/>
</dbReference>
<organism evidence="3 4">
    <name type="scientific">Ceratopteris richardii</name>
    <name type="common">Triangle waterfern</name>
    <dbReference type="NCBI Taxonomy" id="49495"/>
    <lineage>
        <taxon>Eukaryota</taxon>
        <taxon>Viridiplantae</taxon>
        <taxon>Streptophyta</taxon>
        <taxon>Embryophyta</taxon>
        <taxon>Tracheophyta</taxon>
        <taxon>Polypodiopsida</taxon>
        <taxon>Polypodiidae</taxon>
        <taxon>Polypodiales</taxon>
        <taxon>Pteridineae</taxon>
        <taxon>Pteridaceae</taxon>
        <taxon>Parkerioideae</taxon>
        <taxon>Ceratopteris</taxon>
    </lineage>
</organism>
<dbReference type="EMBL" id="CM035417">
    <property type="protein sequence ID" value="KAH7423972.1"/>
    <property type="molecule type" value="Genomic_DNA"/>
</dbReference>
<evidence type="ECO:0000313" key="4">
    <source>
        <dbReference type="Proteomes" id="UP000825935"/>
    </source>
</evidence>
<name>A0A8T2TMQ3_CERRI</name>
<dbReference type="SMART" id="SM00256">
    <property type="entry name" value="FBOX"/>
    <property type="match status" value="1"/>
</dbReference>
<dbReference type="InterPro" id="IPR006553">
    <property type="entry name" value="Leu-rich_rpt_Cys-con_subtyp"/>
</dbReference>
<protein>
    <recommendedName>
        <fullName evidence="2">F-box domain-containing protein</fullName>
    </recommendedName>
</protein>
<feature type="domain" description="F-box" evidence="2">
    <location>
        <begin position="218"/>
        <end position="262"/>
    </location>
</feature>
<proteinExistence type="predicted"/>
<comment type="caution">
    <text evidence="3">The sequence shown here is derived from an EMBL/GenBank/DDBJ whole genome shotgun (WGS) entry which is preliminary data.</text>
</comment>